<dbReference type="SUPFAM" id="SSF110111">
    <property type="entry name" value="Ctag/Cox11"/>
    <property type="match status" value="1"/>
</dbReference>
<keyword evidence="4 6" id="KW-1133">Transmembrane helix</keyword>
<evidence type="ECO:0008006" key="8">
    <source>
        <dbReference type="Google" id="ProtNLM"/>
    </source>
</evidence>
<dbReference type="AlphaFoldDB" id="A0A382AUI4"/>
<evidence type="ECO:0000256" key="2">
    <source>
        <dbReference type="ARBA" id="ARBA00004167"/>
    </source>
</evidence>
<gene>
    <name evidence="7" type="ORF">METZ01_LOCUS157835</name>
</gene>
<keyword evidence="5 6" id="KW-0472">Membrane</keyword>
<feature type="transmembrane region" description="Helical" evidence="6">
    <location>
        <begin position="12"/>
        <end position="30"/>
    </location>
</feature>
<dbReference type="GO" id="GO:0016020">
    <property type="term" value="C:membrane"/>
    <property type="evidence" value="ECO:0007669"/>
    <property type="project" value="UniProtKB-SubCell"/>
</dbReference>
<evidence type="ECO:0000256" key="5">
    <source>
        <dbReference type="ARBA" id="ARBA00023136"/>
    </source>
</evidence>
<evidence type="ECO:0000313" key="7">
    <source>
        <dbReference type="EMBL" id="SVB04981.1"/>
    </source>
</evidence>
<dbReference type="EMBL" id="UINC01026825">
    <property type="protein sequence ID" value="SVB04981.1"/>
    <property type="molecule type" value="Genomic_DNA"/>
</dbReference>
<dbReference type="Pfam" id="PF04442">
    <property type="entry name" value="CtaG_Cox11"/>
    <property type="match status" value="1"/>
</dbReference>
<accession>A0A382AUI4</accession>
<name>A0A382AUI4_9ZZZZ</name>
<evidence type="ECO:0000256" key="4">
    <source>
        <dbReference type="ARBA" id="ARBA00022989"/>
    </source>
</evidence>
<evidence type="ECO:0000256" key="1">
    <source>
        <dbReference type="ARBA" id="ARBA00004007"/>
    </source>
</evidence>
<dbReference type="InterPro" id="IPR007533">
    <property type="entry name" value="Cyt_c_oxidase_assmbl_CtaG"/>
</dbReference>
<reference evidence="7" key="1">
    <citation type="submission" date="2018-05" db="EMBL/GenBank/DDBJ databases">
        <authorList>
            <person name="Lanie J.A."/>
            <person name="Ng W.-L."/>
            <person name="Kazmierczak K.M."/>
            <person name="Andrzejewski T.M."/>
            <person name="Davidsen T.M."/>
            <person name="Wayne K.J."/>
            <person name="Tettelin H."/>
            <person name="Glass J.I."/>
            <person name="Rusch D."/>
            <person name="Podicherti R."/>
            <person name="Tsui H.-C.T."/>
            <person name="Winkler M.E."/>
        </authorList>
    </citation>
    <scope>NUCLEOTIDE SEQUENCE</scope>
</reference>
<sequence>MFKKKEFSKIYLASFFLLLIIISIFAAIIFEKTTKDNNQKIITLNLDTKVEENLSWNFSTINNSMEVIIGQLYKIDFNVENYGSMKLSGKAIYDVSPKLLKKYFVEIDCFCYKKQTLLPGEKSTYSITFYIDPKMISDSRFNDMKNMSISYTFLDSKNG</sequence>
<comment type="function">
    <text evidence="1">Exerts its effect at some terminal stage of cytochrome c oxidase synthesis, probably by being involved in the insertion of the copper B into subunit I.</text>
</comment>
<dbReference type="Gene3D" id="2.60.370.10">
    <property type="entry name" value="Ctag/Cox11"/>
    <property type="match status" value="1"/>
</dbReference>
<dbReference type="InterPro" id="IPR023471">
    <property type="entry name" value="CtaG/Cox11_dom_sf"/>
</dbReference>
<dbReference type="PANTHER" id="PTHR21320">
    <property type="entry name" value="CYTOCHROME C OXIDASE ASSEMBLY PROTEIN COX11-RELATED"/>
    <property type="match status" value="1"/>
</dbReference>
<proteinExistence type="predicted"/>
<dbReference type="GO" id="GO:0005507">
    <property type="term" value="F:copper ion binding"/>
    <property type="evidence" value="ECO:0007669"/>
    <property type="project" value="InterPro"/>
</dbReference>
<keyword evidence="3 6" id="KW-0812">Transmembrane</keyword>
<dbReference type="PANTHER" id="PTHR21320:SF3">
    <property type="entry name" value="CYTOCHROME C OXIDASE ASSEMBLY PROTEIN COX11, MITOCHONDRIAL-RELATED"/>
    <property type="match status" value="1"/>
</dbReference>
<comment type="subcellular location">
    <subcellularLocation>
        <location evidence="2">Membrane</location>
        <topology evidence="2">Single-pass membrane protein</topology>
    </subcellularLocation>
</comment>
<organism evidence="7">
    <name type="scientific">marine metagenome</name>
    <dbReference type="NCBI Taxonomy" id="408172"/>
    <lineage>
        <taxon>unclassified sequences</taxon>
        <taxon>metagenomes</taxon>
        <taxon>ecological metagenomes</taxon>
    </lineage>
</organism>
<evidence type="ECO:0000256" key="6">
    <source>
        <dbReference type="SAM" id="Phobius"/>
    </source>
</evidence>
<protein>
    <recommendedName>
        <fullName evidence="8">Cytochrome c oxidase assembly protein CtaG</fullName>
    </recommendedName>
</protein>
<evidence type="ECO:0000256" key="3">
    <source>
        <dbReference type="ARBA" id="ARBA00022692"/>
    </source>
</evidence>